<comment type="caution">
    <text evidence="2">The sequence shown here is derived from an EMBL/GenBank/DDBJ whole genome shotgun (WGS) entry which is preliminary data.</text>
</comment>
<accession>A0ABQ2CQ52</accession>
<dbReference type="Proteomes" id="UP000633263">
    <property type="component" value="Unassembled WGS sequence"/>
</dbReference>
<keyword evidence="3" id="KW-1185">Reference proteome</keyword>
<dbReference type="EMBL" id="BMNN01000003">
    <property type="protein sequence ID" value="GGJ01190.1"/>
    <property type="molecule type" value="Genomic_DNA"/>
</dbReference>
<keyword evidence="1" id="KW-1133">Transmembrane helix</keyword>
<protein>
    <submittedName>
        <fullName evidence="2">Uncharacterized protein</fullName>
    </submittedName>
</protein>
<name>A0ABQ2CQ52_9GAMM</name>
<dbReference type="RefSeq" id="WP_188636242.1">
    <property type="nucleotide sequence ID" value="NZ_BMNN01000003.1"/>
</dbReference>
<organism evidence="2 3">
    <name type="scientific">Halopseudomonas pertucinogena</name>
    <dbReference type="NCBI Taxonomy" id="86175"/>
    <lineage>
        <taxon>Bacteria</taxon>
        <taxon>Pseudomonadati</taxon>
        <taxon>Pseudomonadota</taxon>
        <taxon>Gammaproteobacteria</taxon>
        <taxon>Pseudomonadales</taxon>
        <taxon>Pseudomonadaceae</taxon>
        <taxon>Halopseudomonas</taxon>
    </lineage>
</organism>
<keyword evidence="1" id="KW-0472">Membrane</keyword>
<keyword evidence="1" id="KW-0812">Transmembrane</keyword>
<gene>
    <name evidence="2" type="ORF">GCM10009083_17470</name>
</gene>
<feature type="transmembrane region" description="Helical" evidence="1">
    <location>
        <begin position="103"/>
        <end position="123"/>
    </location>
</feature>
<sequence length="176" mass="19009">MGGSDGHDWGRAVSRLAAAFAELSGEHLKGAPAPVTIQHFPQPLLAMMVVLKVSGDFTLKSTHAGYRLSGSIGAAVWDWSSQAGQRLRLGLVKQLEPVNALNAYGGALSLIALLLHGINLVALREWDQYREHDAVRWAEHWNAMASTAEALVQNAALHKGSVEVHIRALRLPLVTL</sequence>
<evidence type="ECO:0000313" key="3">
    <source>
        <dbReference type="Proteomes" id="UP000633263"/>
    </source>
</evidence>
<proteinExistence type="predicted"/>
<evidence type="ECO:0000313" key="2">
    <source>
        <dbReference type="EMBL" id="GGJ01190.1"/>
    </source>
</evidence>
<reference evidence="3" key="1">
    <citation type="journal article" date="2019" name="Int. J. Syst. Evol. Microbiol.">
        <title>The Global Catalogue of Microorganisms (GCM) 10K type strain sequencing project: providing services to taxonomists for standard genome sequencing and annotation.</title>
        <authorList>
            <consortium name="The Broad Institute Genomics Platform"/>
            <consortium name="The Broad Institute Genome Sequencing Center for Infectious Disease"/>
            <person name="Wu L."/>
            <person name="Ma J."/>
        </authorList>
    </citation>
    <scope>NUCLEOTIDE SEQUENCE [LARGE SCALE GENOMIC DNA]</scope>
    <source>
        <strain evidence="3">JCM 11590</strain>
    </source>
</reference>
<evidence type="ECO:0000256" key="1">
    <source>
        <dbReference type="SAM" id="Phobius"/>
    </source>
</evidence>